<keyword evidence="6 7" id="KW-0472">Membrane</keyword>
<dbReference type="InterPro" id="IPR023395">
    <property type="entry name" value="MCP_dom_sf"/>
</dbReference>
<dbReference type="GeneID" id="100890832"/>
<keyword evidence="3 8" id="KW-0813">Transport</keyword>
<evidence type="ECO:0000256" key="1">
    <source>
        <dbReference type="ARBA" id="ARBA00004141"/>
    </source>
</evidence>
<keyword evidence="11" id="KW-1185">Reference proteome</keyword>
<dbReference type="PANTHER" id="PTHR24089">
    <property type="entry name" value="SOLUTE CARRIER FAMILY 25"/>
    <property type="match status" value="1"/>
</dbReference>
<dbReference type="PRINTS" id="PR00926">
    <property type="entry name" value="MITOCARRIER"/>
</dbReference>
<dbReference type="Gene3D" id="1.50.40.10">
    <property type="entry name" value="Mitochondrial carrier domain"/>
    <property type="match status" value="1"/>
</dbReference>
<dbReference type="SUPFAM" id="SSF103506">
    <property type="entry name" value="Mitochondrial carrier"/>
    <property type="match status" value="1"/>
</dbReference>
<feature type="repeat" description="Solcar" evidence="7">
    <location>
        <begin position="10"/>
        <end position="96"/>
    </location>
</feature>
<sequence length="333" mass="36789">MVRGGRDNRLTYAQNLSCGAAAGLVSRTLTSPLDVVKIRMQVGTKETLQQGSLRSFGNIYTAHGVRAFWKGNLIGCLRLSPFTAVQFLAFSRCKALLADDTGRLTAARAMMAGALGGMAATIVTYPTDMVKTRLIVQPTAPTRKRYRGIIHAFKLILKEEGLLAFYKGMLTSLLGSIPFSAGTFAAYELLDMAWTKPRYMLTPVENFINGCLAGAIAQTISYPFDTIRKKLQAQSRVMKDGGGVDIKFQGMVSGFKKTVAQYGWKGLWRGNLPNLCKIAPYAGFMFMTYETCKKVFLYENGFSISPYDDTPISGVDQSLKPDELRMWKERHSS</sequence>
<keyword evidence="9" id="KW-1133">Transmembrane helix</keyword>
<reference evidence="11" key="1">
    <citation type="submission" date="2015-02" db="EMBL/GenBank/DDBJ databases">
        <title>Genome sequencing for Strongylocentrotus purpuratus.</title>
        <authorList>
            <person name="Murali S."/>
            <person name="Liu Y."/>
            <person name="Vee V."/>
            <person name="English A."/>
            <person name="Wang M."/>
            <person name="Skinner E."/>
            <person name="Han Y."/>
            <person name="Muzny D.M."/>
            <person name="Worley K.C."/>
            <person name="Gibbs R.A."/>
        </authorList>
    </citation>
    <scope>NUCLEOTIDE SEQUENCE</scope>
</reference>
<dbReference type="Proteomes" id="UP000007110">
    <property type="component" value="Unassembled WGS sequence"/>
</dbReference>
<feature type="repeat" description="Solcar" evidence="7">
    <location>
        <begin position="201"/>
        <end position="295"/>
    </location>
</feature>
<evidence type="ECO:0000256" key="3">
    <source>
        <dbReference type="ARBA" id="ARBA00022448"/>
    </source>
</evidence>
<feature type="repeat" description="Solcar" evidence="7">
    <location>
        <begin position="104"/>
        <end position="193"/>
    </location>
</feature>
<dbReference type="KEGG" id="spu:100890832"/>
<evidence type="ECO:0000313" key="10">
    <source>
        <dbReference type="EnsemblMetazoa" id="XP_003730043"/>
    </source>
</evidence>
<feature type="transmembrane region" description="Helical" evidence="9">
    <location>
        <begin position="164"/>
        <end position="187"/>
    </location>
</feature>
<comment type="subcellular location">
    <subcellularLocation>
        <location evidence="1">Membrane</location>
        <topology evidence="1">Multi-pass membrane protein</topology>
    </subcellularLocation>
</comment>
<dbReference type="GO" id="GO:0055085">
    <property type="term" value="P:transmembrane transport"/>
    <property type="evidence" value="ECO:0007669"/>
    <property type="project" value="InterPro"/>
</dbReference>
<evidence type="ECO:0000256" key="5">
    <source>
        <dbReference type="ARBA" id="ARBA00022737"/>
    </source>
</evidence>
<evidence type="ECO:0000256" key="2">
    <source>
        <dbReference type="ARBA" id="ARBA00006375"/>
    </source>
</evidence>
<proteinExistence type="inferred from homology"/>
<protein>
    <recommendedName>
        <fullName evidence="12">Solute carrier family 25 member 43</fullName>
    </recommendedName>
</protein>
<keyword evidence="4 7" id="KW-0812">Transmembrane</keyword>
<name>A0A7M7GHP4_STRPU</name>
<dbReference type="RefSeq" id="XP_003730043.3">
    <property type="nucleotide sequence ID" value="XM_003729995.3"/>
</dbReference>
<dbReference type="InParanoid" id="A0A7M7GHP4"/>
<dbReference type="CTD" id="203427"/>
<dbReference type="AlphaFoldDB" id="A0A7M7GHP4"/>
<keyword evidence="5" id="KW-0677">Repeat</keyword>
<evidence type="ECO:0000256" key="8">
    <source>
        <dbReference type="RuleBase" id="RU000488"/>
    </source>
</evidence>
<dbReference type="Pfam" id="PF00153">
    <property type="entry name" value="Mito_carr"/>
    <property type="match status" value="3"/>
</dbReference>
<dbReference type="OrthoDB" id="270584at2759"/>
<evidence type="ECO:0000256" key="9">
    <source>
        <dbReference type="SAM" id="Phobius"/>
    </source>
</evidence>
<evidence type="ECO:0000256" key="4">
    <source>
        <dbReference type="ARBA" id="ARBA00022692"/>
    </source>
</evidence>
<dbReference type="PROSITE" id="PS50920">
    <property type="entry name" value="SOLCAR"/>
    <property type="match status" value="3"/>
</dbReference>
<dbReference type="FunCoup" id="A0A7M7GHP4">
    <property type="interactions" value="155"/>
</dbReference>
<evidence type="ECO:0008006" key="12">
    <source>
        <dbReference type="Google" id="ProtNLM"/>
    </source>
</evidence>
<accession>A0A7M7GHP4</accession>
<dbReference type="InterPro" id="IPR002067">
    <property type="entry name" value="MCP"/>
</dbReference>
<evidence type="ECO:0000256" key="6">
    <source>
        <dbReference type="ARBA" id="ARBA00023136"/>
    </source>
</evidence>
<organism evidence="10 11">
    <name type="scientific">Strongylocentrotus purpuratus</name>
    <name type="common">Purple sea urchin</name>
    <dbReference type="NCBI Taxonomy" id="7668"/>
    <lineage>
        <taxon>Eukaryota</taxon>
        <taxon>Metazoa</taxon>
        <taxon>Echinodermata</taxon>
        <taxon>Eleutherozoa</taxon>
        <taxon>Echinozoa</taxon>
        <taxon>Echinoidea</taxon>
        <taxon>Euechinoidea</taxon>
        <taxon>Echinacea</taxon>
        <taxon>Camarodonta</taxon>
        <taxon>Echinidea</taxon>
        <taxon>Strongylocentrotidae</taxon>
        <taxon>Strongylocentrotus</taxon>
    </lineage>
</organism>
<reference evidence="10" key="2">
    <citation type="submission" date="2021-01" db="UniProtKB">
        <authorList>
            <consortium name="EnsemblMetazoa"/>
        </authorList>
    </citation>
    <scope>IDENTIFICATION</scope>
</reference>
<dbReference type="InterPro" id="IPR018108">
    <property type="entry name" value="MCP_transmembrane"/>
</dbReference>
<dbReference type="GO" id="GO:0016020">
    <property type="term" value="C:membrane"/>
    <property type="evidence" value="ECO:0007669"/>
    <property type="project" value="UniProtKB-SubCell"/>
</dbReference>
<dbReference type="OMA" id="QSFMCVG"/>
<evidence type="ECO:0000256" key="7">
    <source>
        <dbReference type="PROSITE-ProRule" id="PRU00282"/>
    </source>
</evidence>
<evidence type="ECO:0000313" key="11">
    <source>
        <dbReference type="Proteomes" id="UP000007110"/>
    </source>
</evidence>
<dbReference type="EnsemblMetazoa" id="XM_003729995">
    <property type="protein sequence ID" value="XP_003730043"/>
    <property type="gene ID" value="LOC100890832"/>
</dbReference>
<comment type="similarity">
    <text evidence="2 8">Belongs to the mitochondrial carrier (TC 2.A.29) family.</text>
</comment>